<dbReference type="Proteomes" id="UP001283361">
    <property type="component" value="Unassembled WGS sequence"/>
</dbReference>
<evidence type="ECO:0000256" key="1">
    <source>
        <dbReference type="SAM" id="SignalP"/>
    </source>
</evidence>
<feature type="chain" id="PRO_5041955714" description="Secreted protein" evidence="1">
    <location>
        <begin position="21"/>
        <end position="73"/>
    </location>
</feature>
<evidence type="ECO:0000313" key="2">
    <source>
        <dbReference type="EMBL" id="KAK3771527.1"/>
    </source>
</evidence>
<dbReference type="AlphaFoldDB" id="A0AAE1DIA2"/>
<comment type="caution">
    <text evidence="2">The sequence shown here is derived from an EMBL/GenBank/DDBJ whole genome shotgun (WGS) entry which is preliminary data.</text>
</comment>
<organism evidence="2 3">
    <name type="scientific">Elysia crispata</name>
    <name type="common">lettuce slug</name>
    <dbReference type="NCBI Taxonomy" id="231223"/>
    <lineage>
        <taxon>Eukaryota</taxon>
        <taxon>Metazoa</taxon>
        <taxon>Spiralia</taxon>
        <taxon>Lophotrochozoa</taxon>
        <taxon>Mollusca</taxon>
        <taxon>Gastropoda</taxon>
        <taxon>Heterobranchia</taxon>
        <taxon>Euthyneura</taxon>
        <taxon>Panpulmonata</taxon>
        <taxon>Sacoglossa</taxon>
        <taxon>Placobranchoidea</taxon>
        <taxon>Plakobranchidae</taxon>
        <taxon>Elysia</taxon>
    </lineage>
</organism>
<keyword evidence="1" id="KW-0732">Signal</keyword>
<keyword evidence="3" id="KW-1185">Reference proteome</keyword>
<reference evidence="2" key="1">
    <citation type="journal article" date="2023" name="G3 (Bethesda)">
        <title>A reference genome for the long-term kleptoplast-retaining sea slug Elysia crispata morphotype clarki.</title>
        <authorList>
            <person name="Eastman K.E."/>
            <person name="Pendleton A.L."/>
            <person name="Shaikh M.A."/>
            <person name="Suttiyut T."/>
            <person name="Ogas R."/>
            <person name="Tomko P."/>
            <person name="Gavelis G."/>
            <person name="Widhalm J.R."/>
            <person name="Wisecaver J.H."/>
        </authorList>
    </citation>
    <scope>NUCLEOTIDE SEQUENCE</scope>
    <source>
        <strain evidence="2">ECLA1</strain>
    </source>
</reference>
<gene>
    <name evidence="2" type="ORF">RRG08_014887</name>
</gene>
<sequence>MRREICLVFVLFELKALSVAQFPDKLLGAVLFRAHQANILSAGSRIYSIELEGYVEIQNHNYTQPHGEHENCS</sequence>
<name>A0AAE1DIA2_9GAST</name>
<feature type="signal peptide" evidence="1">
    <location>
        <begin position="1"/>
        <end position="20"/>
    </location>
</feature>
<accession>A0AAE1DIA2</accession>
<dbReference type="EMBL" id="JAWDGP010003725">
    <property type="protein sequence ID" value="KAK3771527.1"/>
    <property type="molecule type" value="Genomic_DNA"/>
</dbReference>
<evidence type="ECO:0000313" key="3">
    <source>
        <dbReference type="Proteomes" id="UP001283361"/>
    </source>
</evidence>
<protein>
    <recommendedName>
        <fullName evidence="4">Secreted protein</fullName>
    </recommendedName>
</protein>
<proteinExistence type="predicted"/>
<evidence type="ECO:0008006" key="4">
    <source>
        <dbReference type="Google" id="ProtNLM"/>
    </source>
</evidence>